<evidence type="ECO:0000256" key="6">
    <source>
        <dbReference type="ARBA" id="ARBA00022989"/>
    </source>
</evidence>
<feature type="transmembrane region" description="Helical" evidence="10">
    <location>
        <begin position="256"/>
        <end position="282"/>
    </location>
</feature>
<dbReference type="AlphaFoldDB" id="A0A2N5C7K5"/>
<dbReference type="GO" id="GO:0015207">
    <property type="term" value="F:adenine transmembrane transporter activity"/>
    <property type="evidence" value="ECO:0007669"/>
    <property type="project" value="TreeGrafter"/>
</dbReference>
<organism evidence="11 12">
    <name type="scientific">Cupriavidus pauculus</name>
    <dbReference type="NCBI Taxonomy" id="82633"/>
    <lineage>
        <taxon>Bacteria</taxon>
        <taxon>Pseudomonadati</taxon>
        <taxon>Pseudomonadota</taxon>
        <taxon>Betaproteobacteria</taxon>
        <taxon>Burkholderiales</taxon>
        <taxon>Burkholderiaceae</taxon>
        <taxon>Cupriavidus</taxon>
    </lineage>
</organism>
<dbReference type="EMBL" id="PJRP01000012">
    <property type="protein sequence ID" value="PLP98211.1"/>
    <property type="molecule type" value="Genomic_DNA"/>
</dbReference>
<evidence type="ECO:0000256" key="5">
    <source>
        <dbReference type="ARBA" id="ARBA00022692"/>
    </source>
</evidence>
<feature type="transmembrane region" description="Helical" evidence="10">
    <location>
        <begin position="214"/>
        <end position="236"/>
    </location>
</feature>
<dbReference type="PANTHER" id="PTHR43337:SF1">
    <property type="entry name" value="XANTHINE_URACIL PERMEASE C887.17-RELATED"/>
    <property type="match status" value="1"/>
</dbReference>
<protein>
    <submittedName>
        <fullName evidence="11">Guanine permease</fullName>
    </submittedName>
</protein>
<dbReference type="OrthoDB" id="9808458at2"/>
<reference evidence="11 12" key="1">
    <citation type="submission" date="2017-12" db="EMBL/GenBank/DDBJ databases">
        <title>Genome sequence of the active heterotrophic nitrifier-denitrifier, Cupriavidus pauculus UM1.</title>
        <authorList>
            <person name="Putonti C."/>
            <person name="Castignetti D."/>
        </authorList>
    </citation>
    <scope>NUCLEOTIDE SEQUENCE [LARGE SCALE GENOMIC DNA]</scope>
    <source>
        <strain evidence="11 12">UM1</strain>
    </source>
</reference>
<keyword evidence="3 8" id="KW-0813">Transport</keyword>
<feature type="transmembrane region" description="Helical" evidence="10">
    <location>
        <begin position="399"/>
        <end position="422"/>
    </location>
</feature>
<name>A0A2N5C7K5_9BURK</name>
<dbReference type="Proteomes" id="UP000234341">
    <property type="component" value="Unassembled WGS sequence"/>
</dbReference>
<evidence type="ECO:0000313" key="12">
    <source>
        <dbReference type="Proteomes" id="UP000234341"/>
    </source>
</evidence>
<comment type="caution">
    <text evidence="11">The sequence shown here is derived from an EMBL/GenBank/DDBJ whole genome shotgun (WGS) entry which is preliminary data.</text>
</comment>
<sequence length="453" mass="47467">MSTPEQAPRPTSHSASHPAPSSLVERIFRLREHNTNVRTEVLAGVTTFLTMAYIIFVNPSILGDAGVPKDAVFVATCLAAAIGTLIMGFYANYPIAMAPGMGLNAYFAYTVVKGMGLPWQAALGAVFISGCLFLVVTLFRVREAIVKGIPLAIRGAITAGIGLFLAIIALHSAGIITGNPATLVTIGDLHQPQAVLAIIGFFAIVALDRLKVKGAILIGILLTTVLSFVFAGNQFHGVVSAPPSISPTLFKLDISAALSIGIINVVLVFFLVELFDATGTLMGVANRAGLLKAGKMDRLNKALMADSTAIMAGSLLGTSSITAYIESASGVQAGGRTGLTAVTVAVLFLACLFIAPLAGTVPAYATAPALLYVSCLMLRELIDIDWTDVTEVVPAVLTALAMPFTYSVANGVAFGFISYAVLKLLTGRAKDVPLMAWIIAAVFLFKFYYLPGH</sequence>
<evidence type="ECO:0000256" key="10">
    <source>
        <dbReference type="SAM" id="Phobius"/>
    </source>
</evidence>
<feature type="compositionally biased region" description="Polar residues" evidence="9">
    <location>
        <begin position="1"/>
        <end position="11"/>
    </location>
</feature>
<evidence type="ECO:0000313" key="11">
    <source>
        <dbReference type="EMBL" id="PLP98211.1"/>
    </source>
</evidence>
<feature type="transmembrane region" description="Helical" evidence="10">
    <location>
        <begin position="151"/>
        <end position="177"/>
    </location>
</feature>
<feature type="transmembrane region" description="Helical" evidence="10">
    <location>
        <begin position="119"/>
        <end position="139"/>
    </location>
</feature>
<evidence type="ECO:0000256" key="2">
    <source>
        <dbReference type="ARBA" id="ARBA00005697"/>
    </source>
</evidence>
<evidence type="ECO:0000256" key="9">
    <source>
        <dbReference type="SAM" id="MobiDB-lite"/>
    </source>
</evidence>
<feature type="transmembrane region" description="Helical" evidence="10">
    <location>
        <begin position="41"/>
        <end position="59"/>
    </location>
</feature>
<comment type="similarity">
    <text evidence="2 8">Belongs to the nucleobase:cation symporter-2 (NCS2) (TC 2.A.40) family. Azg-like subfamily.</text>
</comment>
<dbReference type="Pfam" id="PF00860">
    <property type="entry name" value="Xan_ur_permease"/>
    <property type="match status" value="1"/>
</dbReference>
<evidence type="ECO:0000256" key="8">
    <source>
        <dbReference type="PIRNR" id="PIRNR005353"/>
    </source>
</evidence>
<keyword evidence="5 8" id="KW-0812">Transmembrane</keyword>
<feature type="region of interest" description="Disordered" evidence="9">
    <location>
        <begin position="1"/>
        <end position="20"/>
    </location>
</feature>
<proteinExistence type="inferred from homology"/>
<dbReference type="InterPro" id="IPR026033">
    <property type="entry name" value="Azg-like_bact_archaea"/>
</dbReference>
<dbReference type="InterPro" id="IPR045018">
    <property type="entry name" value="Azg-like"/>
</dbReference>
<comment type="subcellular location">
    <subcellularLocation>
        <location evidence="1 8">Cell membrane</location>
        <topology evidence="1 8">Multi-pass membrane protein</topology>
    </subcellularLocation>
</comment>
<dbReference type="PIRSF" id="PIRSF005353">
    <property type="entry name" value="PbuG"/>
    <property type="match status" value="1"/>
</dbReference>
<accession>A0A2N5C7K5</accession>
<keyword evidence="6 8" id="KW-1133">Transmembrane helix</keyword>
<keyword evidence="7 8" id="KW-0472">Membrane</keyword>
<dbReference type="PANTHER" id="PTHR43337">
    <property type="entry name" value="XANTHINE/URACIL PERMEASE C887.17-RELATED"/>
    <property type="match status" value="1"/>
</dbReference>
<keyword evidence="4 8" id="KW-1003">Cell membrane</keyword>
<feature type="transmembrane region" description="Helical" evidence="10">
    <location>
        <begin position="189"/>
        <end position="207"/>
    </location>
</feature>
<gene>
    <name evidence="11" type="ORF">CYJ10_22110</name>
</gene>
<dbReference type="GO" id="GO:0005886">
    <property type="term" value="C:plasma membrane"/>
    <property type="evidence" value="ECO:0007669"/>
    <property type="project" value="UniProtKB-SubCell"/>
</dbReference>
<evidence type="ECO:0000256" key="4">
    <source>
        <dbReference type="ARBA" id="ARBA00022475"/>
    </source>
</evidence>
<evidence type="ECO:0000256" key="1">
    <source>
        <dbReference type="ARBA" id="ARBA00004651"/>
    </source>
</evidence>
<dbReference type="RefSeq" id="WP_101683602.1">
    <property type="nucleotide sequence ID" value="NZ_PJRP01000012.1"/>
</dbReference>
<dbReference type="STRING" id="82633.GCA_000974605_04565"/>
<feature type="transmembrane region" description="Helical" evidence="10">
    <location>
        <begin position="434"/>
        <end position="450"/>
    </location>
</feature>
<feature type="transmembrane region" description="Helical" evidence="10">
    <location>
        <begin position="71"/>
        <end position="91"/>
    </location>
</feature>
<dbReference type="InterPro" id="IPR006043">
    <property type="entry name" value="NCS2"/>
</dbReference>
<evidence type="ECO:0000256" key="7">
    <source>
        <dbReference type="ARBA" id="ARBA00023136"/>
    </source>
</evidence>
<evidence type="ECO:0000256" key="3">
    <source>
        <dbReference type="ARBA" id="ARBA00022448"/>
    </source>
</evidence>